<proteinExistence type="predicted"/>
<accession>A0A7J7FII5</accession>
<gene>
    <name evidence="2" type="ORF">HPG69_016123</name>
</gene>
<organism evidence="2 3">
    <name type="scientific">Diceros bicornis minor</name>
    <name type="common">South-central black rhinoceros</name>
    <dbReference type="NCBI Taxonomy" id="77932"/>
    <lineage>
        <taxon>Eukaryota</taxon>
        <taxon>Metazoa</taxon>
        <taxon>Chordata</taxon>
        <taxon>Craniata</taxon>
        <taxon>Vertebrata</taxon>
        <taxon>Euteleostomi</taxon>
        <taxon>Mammalia</taxon>
        <taxon>Eutheria</taxon>
        <taxon>Laurasiatheria</taxon>
        <taxon>Perissodactyla</taxon>
        <taxon>Rhinocerotidae</taxon>
        <taxon>Diceros</taxon>
    </lineage>
</organism>
<feature type="region of interest" description="Disordered" evidence="1">
    <location>
        <begin position="61"/>
        <end position="112"/>
    </location>
</feature>
<feature type="non-terminal residue" evidence="2">
    <location>
        <position position="1"/>
    </location>
</feature>
<evidence type="ECO:0000313" key="3">
    <source>
        <dbReference type="Proteomes" id="UP000551758"/>
    </source>
</evidence>
<feature type="compositionally biased region" description="Gly residues" evidence="1">
    <location>
        <begin position="84"/>
        <end position="96"/>
    </location>
</feature>
<evidence type="ECO:0000313" key="2">
    <source>
        <dbReference type="EMBL" id="KAF5927484.1"/>
    </source>
</evidence>
<keyword evidence="3" id="KW-1185">Reference proteome</keyword>
<sequence length="112" mass="12134">STRLTINAPCQVTLECRDSILLALRALAGAQLSRRVVGGVTWRASANRPTDRTLRLGFKQTTVRRERPLGPRPPRLGLGPRETAGGGGGAESGGGANPLLQKWKRSPKRRRE</sequence>
<dbReference type="Proteomes" id="UP000551758">
    <property type="component" value="Unassembled WGS sequence"/>
</dbReference>
<protein>
    <submittedName>
        <fullName evidence="2">Uncharacterized protein</fullName>
    </submittedName>
</protein>
<comment type="caution">
    <text evidence="2">The sequence shown here is derived from an EMBL/GenBank/DDBJ whole genome shotgun (WGS) entry which is preliminary data.</text>
</comment>
<evidence type="ECO:0000256" key="1">
    <source>
        <dbReference type="SAM" id="MobiDB-lite"/>
    </source>
</evidence>
<feature type="non-terminal residue" evidence="2">
    <location>
        <position position="112"/>
    </location>
</feature>
<dbReference type="AlphaFoldDB" id="A0A7J7FII5"/>
<dbReference type="EMBL" id="JACDTQ010000575">
    <property type="protein sequence ID" value="KAF5927484.1"/>
    <property type="molecule type" value="Genomic_DNA"/>
</dbReference>
<feature type="compositionally biased region" description="Basic residues" evidence="1">
    <location>
        <begin position="102"/>
        <end position="112"/>
    </location>
</feature>
<reference evidence="2 3" key="1">
    <citation type="journal article" date="2020" name="Mol. Biol. Evol.">
        <title>Interspecific Gene Flow and the Evolution of Specialization in Black and White Rhinoceros.</title>
        <authorList>
            <person name="Moodley Y."/>
            <person name="Westbury M.V."/>
            <person name="Russo I.M."/>
            <person name="Gopalakrishnan S."/>
            <person name="Rakotoarivelo A."/>
            <person name="Olsen R.A."/>
            <person name="Prost S."/>
            <person name="Tunstall T."/>
            <person name="Ryder O.A."/>
            <person name="Dalen L."/>
            <person name="Bruford M.W."/>
        </authorList>
    </citation>
    <scope>NUCLEOTIDE SEQUENCE [LARGE SCALE GENOMIC DNA]</scope>
    <source>
        <strain evidence="2">SBR-YM</strain>
        <tissue evidence="2">Skin</tissue>
    </source>
</reference>
<name>A0A7J7FII5_DICBM</name>